<dbReference type="SUPFAM" id="SSF53474">
    <property type="entry name" value="alpha/beta-Hydrolases"/>
    <property type="match status" value="1"/>
</dbReference>
<evidence type="ECO:0000313" key="4">
    <source>
        <dbReference type="Proteomes" id="UP001183246"/>
    </source>
</evidence>
<dbReference type="RefSeq" id="WP_311703473.1">
    <property type="nucleotide sequence ID" value="NZ_JAVREL010000003.1"/>
</dbReference>
<dbReference type="PANTHER" id="PTHR43798">
    <property type="entry name" value="MONOACYLGLYCEROL LIPASE"/>
    <property type="match status" value="1"/>
</dbReference>
<protein>
    <submittedName>
        <fullName evidence="3">Alpha/beta hydrolase</fullName>
    </submittedName>
</protein>
<dbReference type="InterPro" id="IPR000073">
    <property type="entry name" value="AB_hydrolase_1"/>
</dbReference>
<dbReference type="InterPro" id="IPR000639">
    <property type="entry name" value="Epox_hydrolase-like"/>
</dbReference>
<dbReference type="PRINTS" id="PR00111">
    <property type="entry name" value="ABHYDROLASE"/>
</dbReference>
<reference evidence="4" key="1">
    <citation type="submission" date="2023-07" db="EMBL/GenBank/DDBJ databases">
        <title>30 novel species of actinomycetes from the DSMZ collection.</title>
        <authorList>
            <person name="Nouioui I."/>
        </authorList>
    </citation>
    <scope>NUCLEOTIDE SEQUENCE [LARGE SCALE GENOMIC DNA]</scope>
    <source>
        <strain evidence="4">DSM 44938</strain>
    </source>
</reference>
<organism evidence="3 4">
    <name type="scientific">Streptomyces litchfieldiae</name>
    <dbReference type="NCBI Taxonomy" id="3075543"/>
    <lineage>
        <taxon>Bacteria</taxon>
        <taxon>Bacillati</taxon>
        <taxon>Actinomycetota</taxon>
        <taxon>Actinomycetes</taxon>
        <taxon>Kitasatosporales</taxon>
        <taxon>Streptomycetaceae</taxon>
        <taxon>Streptomyces</taxon>
    </lineage>
</organism>
<dbReference type="Gene3D" id="3.40.50.1820">
    <property type="entry name" value="alpha/beta hydrolase"/>
    <property type="match status" value="1"/>
</dbReference>
<gene>
    <name evidence="3" type="ORF">RM590_06805</name>
</gene>
<dbReference type="InterPro" id="IPR050266">
    <property type="entry name" value="AB_hydrolase_sf"/>
</dbReference>
<dbReference type="PANTHER" id="PTHR43798:SF31">
    <property type="entry name" value="AB HYDROLASE SUPERFAMILY PROTEIN YCLE"/>
    <property type="match status" value="1"/>
</dbReference>
<name>A0ABU2ML50_9ACTN</name>
<comment type="caution">
    <text evidence="3">The sequence shown here is derived from an EMBL/GenBank/DDBJ whole genome shotgun (WGS) entry which is preliminary data.</text>
</comment>
<keyword evidence="1 3" id="KW-0378">Hydrolase</keyword>
<evidence type="ECO:0000259" key="2">
    <source>
        <dbReference type="Pfam" id="PF00561"/>
    </source>
</evidence>
<evidence type="ECO:0000313" key="3">
    <source>
        <dbReference type="EMBL" id="MDT0342335.1"/>
    </source>
</evidence>
<dbReference type="Proteomes" id="UP001183246">
    <property type="component" value="Unassembled WGS sequence"/>
</dbReference>
<accession>A0ABU2ML50</accession>
<dbReference type="GO" id="GO:0016787">
    <property type="term" value="F:hydrolase activity"/>
    <property type="evidence" value="ECO:0007669"/>
    <property type="project" value="UniProtKB-KW"/>
</dbReference>
<feature type="domain" description="AB hydrolase-1" evidence="2">
    <location>
        <begin position="22"/>
        <end position="252"/>
    </location>
</feature>
<sequence>MGSATVNGITIEYDDLGPAAGPAIVLVHGHPFHRGMWAPQTAALTAAGWRVIAPDLRGYGGSQVVPGHTPFEVFARDVAALLDLLGVEEAVLGGVSMGGQIVMEFHRLFPERVTGLVLSDTQPVAEDAEGRAFRFAMADRLLAEGMAGYAAEVIDKMLAPYNVTGLPEVAAHVLDMMRSTAPEGAAAALRGRAERPDYRATLRAAAVPALVVVGADDVYTPVADAEAMHALLPDSMLVVIEGAGHLPGLERPEAFNAALRRLTDRLAAEAPEAPEAV</sequence>
<dbReference type="InterPro" id="IPR029058">
    <property type="entry name" value="AB_hydrolase_fold"/>
</dbReference>
<dbReference type="EMBL" id="JAVREL010000003">
    <property type="protein sequence ID" value="MDT0342335.1"/>
    <property type="molecule type" value="Genomic_DNA"/>
</dbReference>
<dbReference type="PRINTS" id="PR00412">
    <property type="entry name" value="EPOXHYDRLASE"/>
</dbReference>
<keyword evidence="4" id="KW-1185">Reference proteome</keyword>
<proteinExistence type="predicted"/>
<evidence type="ECO:0000256" key="1">
    <source>
        <dbReference type="ARBA" id="ARBA00022801"/>
    </source>
</evidence>
<dbReference type="Pfam" id="PF00561">
    <property type="entry name" value="Abhydrolase_1"/>
    <property type="match status" value="1"/>
</dbReference>